<dbReference type="PANTHER" id="PTHR37326:SF2">
    <property type="entry name" value="SUCCINYLGLUTAMATE DESUCCINYLASE_ASPARTOACYLASE FAMILY PROTEIN"/>
    <property type="match status" value="1"/>
</dbReference>
<dbReference type="AlphaFoldDB" id="A0A927BXP5"/>
<dbReference type="Proteomes" id="UP000610558">
    <property type="component" value="Unassembled WGS sequence"/>
</dbReference>
<dbReference type="PIRSF" id="PIRSF039012">
    <property type="entry name" value="ASP"/>
    <property type="match status" value="1"/>
</dbReference>
<name>A0A927BXP5_9GAMM</name>
<keyword evidence="4" id="KW-0862">Zinc</keyword>
<dbReference type="Gene3D" id="3.40.630.10">
    <property type="entry name" value="Zn peptidases"/>
    <property type="match status" value="1"/>
</dbReference>
<feature type="domain" description="Succinylglutamate desuccinylase/Aspartoacylase catalytic" evidence="6">
    <location>
        <begin position="58"/>
        <end position="238"/>
    </location>
</feature>
<evidence type="ECO:0000256" key="5">
    <source>
        <dbReference type="SAM" id="MobiDB-lite"/>
    </source>
</evidence>
<dbReference type="SUPFAM" id="SSF53187">
    <property type="entry name" value="Zn-dependent exopeptidases"/>
    <property type="match status" value="1"/>
</dbReference>
<dbReference type="EMBL" id="JACXLD010000001">
    <property type="protein sequence ID" value="MBD2857473.1"/>
    <property type="molecule type" value="Genomic_DNA"/>
</dbReference>
<dbReference type="GO" id="GO:0046872">
    <property type="term" value="F:metal ion binding"/>
    <property type="evidence" value="ECO:0007669"/>
    <property type="project" value="UniProtKB-KW"/>
</dbReference>
<feature type="region of interest" description="Disordered" evidence="5">
    <location>
        <begin position="342"/>
        <end position="365"/>
    </location>
</feature>
<keyword evidence="8" id="KW-1185">Reference proteome</keyword>
<reference evidence="7" key="1">
    <citation type="submission" date="2020-09" db="EMBL/GenBank/DDBJ databases">
        <authorList>
            <person name="Yoon J.-W."/>
        </authorList>
    </citation>
    <scope>NUCLEOTIDE SEQUENCE</scope>
    <source>
        <strain evidence="7">KMU-158</strain>
    </source>
</reference>
<comment type="cofactor">
    <cofactor evidence="1">
        <name>Zn(2+)</name>
        <dbReference type="ChEBI" id="CHEBI:29105"/>
    </cofactor>
</comment>
<evidence type="ECO:0000313" key="8">
    <source>
        <dbReference type="Proteomes" id="UP000610558"/>
    </source>
</evidence>
<dbReference type="GO" id="GO:0016788">
    <property type="term" value="F:hydrolase activity, acting on ester bonds"/>
    <property type="evidence" value="ECO:0007669"/>
    <property type="project" value="InterPro"/>
</dbReference>
<gene>
    <name evidence="7" type="ORF">IB286_00540</name>
</gene>
<dbReference type="InterPro" id="IPR053138">
    <property type="entry name" value="N-alpha-Ac-DABA_deacetylase"/>
</dbReference>
<sequence length="365" mass="40150">MTETPTPSRRRKPKHKPVSIAGQNILPASRTQIELPVAKLYTHTELSITIKAVRGKQDGPTLFVSAAIHGDEINGVEIVRRLLEHRSLRSLRGTLVAIPVVNVHGFLNTERYLPDGRDLNRSFPGSPKGSLAGRIAHSFLNDVVRHCDYGIDLHTGARHRSNLPQIRADLKDPTTLAMAESFGAPVLLHSRTRDGSLREVATDENIPVLLYEAGEALRFDEVAIRAGVSGIINVMRHIGMLPASRRKKPNRKPMLTNQSFWVRAGVSGVLRALIPLGSLVNKDDVIGIISDPMDDKNTDTPVIASDSGIVIGRSFLPLVYEGDALFHIAKYRGDTDDAQSNIDEFRQEFEPDPDKSHSYDPPIAG</sequence>
<proteinExistence type="predicted"/>
<evidence type="ECO:0000256" key="1">
    <source>
        <dbReference type="ARBA" id="ARBA00001947"/>
    </source>
</evidence>
<dbReference type="RefSeq" id="WP_190761714.1">
    <property type="nucleotide sequence ID" value="NZ_JACXLD010000001.1"/>
</dbReference>
<organism evidence="7 8">
    <name type="scientific">Spongiibacter pelagi</name>
    <dbReference type="NCBI Taxonomy" id="2760804"/>
    <lineage>
        <taxon>Bacteria</taxon>
        <taxon>Pseudomonadati</taxon>
        <taxon>Pseudomonadota</taxon>
        <taxon>Gammaproteobacteria</taxon>
        <taxon>Cellvibrionales</taxon>
        <taxon>Spongiibacteraceae</taxon>
        <taxon>Spongiibacter</taxon>
    </lineage>
</organism>
<evidence type="ECO:0000313" key="7">
    <source>
        <dbReference type="EMBL" id="MBD2857473.1"/>
    </source>
</evidence>
<dbReference type="GO" id="GO:0016811">
    <property type="term" value="F:hydrolase activity, acting on carbon-nitrogen (but not peptide) bonds, in linear amides"/>
    <property type="evidence" value="ECO:0007669"/>
    <property type="project" value="InterPro"/>
</dbReference>
<feature type="compositionally biased region" description="Basic and acidic residues" evidence="5">
    <location>
        <begin position="343"/>
        <end position="358"/>
    </location>
</feature>
<dbReference type="InterPro" id="IPR055438">
    <property type="entry name" value="AstE_AspA_cat"/>
</dbReference>
<comment type="caution">
    <text evidence="7">The sequence shown here is derived from an EMBL/GenBank/DDBJ whole genome shotgun (WGS) entry which is preliminary data.</text>
</comment>
<keyword evidence="3" id="KW-0378">Hydrolase</keyword>
<evidence type="ECO:0000256" key="4">
    <source>
        <dbReference type="ARBA" id="ARBA00022833"/>
    </source>
</evidence>
<dbReference type="PANTHER" id="PTHR37326">
    <property type="entry name" value="BLL3975 PROTEIN"/>
    <property type="match status" value="1"/>
</dbReference>
<dbReference type="Pfam" id="PF24827">
    <property type="entry name" value="AstE_AspA_cat"/>
    <property type="match status" value="1"/>
</dbReference>
<evidence type="ECO:0000259" key="6">
    <source>
        <dbReference type="Pfam" id="PF24827"/>
    </source>
</evidence>
<dbReference type="InterPro" id="IPR043795">
    <property type="entry name" value="N-alpha-Ac-DABA-like"/>
</dbReference>
<dbReference type="CDD" id="cd06251">
    <property type="entry name" value="M14_ASTE_ASPA-like"/>
    <property type="match status" value="1"/>
</dbReference>
<protein>
    <submittedName>
        <fullName evidence="7">Succinylglutamate desuccinylase/aspartoacylase family protein</fullName>
    </submittedName>
</protein>
<keyword evidence="2" id="KW-0479">Metal-binding</keyword>
<evidence type="ECO:0000256" key="3">
    <source>
        <dbReference type="ARBA" id="ARBA00022801"/>
    </source>
</evidence>
<evidence type="ECO:0000256" key="2">
    <source>
        <dbReference type="ARBA" id="ARBA00022723"/>
    </source>
</evidence>
<accession>A0A927BXP5</accession>